<evidence type="ECO:0000256" key="4">
    <source>
        <dbReference type="ARBA" id="ARBA00023163"/>
    </source>
</evidence>
<dbReference type="Proteomes" id="UP000032680">
    <property type="component" value="Unassembled WGS sequence"/>
</dbReference>
<dbReference type="PROSITE" id="PS50931">
    <property type="entry name" value="HTH_LYSR"/>
    <property type="match status" value="1"/>
</dbReference>
<keyword evidence="7" id="KW-1185">Reference proteome</keyword>
<dbReference type="InterPro" id="IPR000847">
    <property type="entry name" value="LysR_HTH_N"/>
</dbReference>
<dbReference type="InterPro" id="IPR005119">
    <property type="entry name" value="LysR_subst-bd"/>
</dbReference>
<keyword evidence="2" id="KW-0805">Transcription regulation</keyword>
<proteinExistence type="inferred from homology"/>
<dbReference type="FunFam" id="1.10.10.10:FF:000001">
    <property type="entry name" value="LysR family transcriptional regulator"/>
    <property type="match status" value="1"/>
</dbReference>
<evidence type="ECO:0000259" key="5">
    <source>
        <dbReference type="PROSITE" id="PS50931"/>
    </source>
</evidence>
<evidence type="ECO:0000256" key="3">
    <source>
        <dbReference type="ARBA" id="ARBA00023125"/>
    </source>
</evidence>
<dbReference type="OrthoDB" id="9775392at2"/>
<dbReference type="GO" id="GO:0005829">
    <property type="term" value="C:cytosol"/>
    <property type="evidence" value="ECO:0007669"/>
    <property type="project" value="TreeGrafter"/>
</dbReference>
<dbReference type="Gene3D" id="1.10.10.10">
    <property type="entry name" value="Winged helix-like DNA-binding domain superfamily/Winged helix DNA-binding domain"/>
    <property type="match status" value="1"/>
</dbReference>
<evidence type="ECO:0000313" key="7">
    <source>
        <dbReference type="Proteomes" id="UP000032680"/>
    </source>
</evidence>
<evidence type="ECO:0000256" key="2">
    <source>
        <dbReference type="ARBA" id="ARBA00023015"/>
    </source>
</evidence>
<dbReference type="PANTHER" id="PTHR30419">
    <property type="entry name" value="HTH-TYPE TRANSCRIPTIONAL REGULATOR YBHD"/>
    <property type="match status" value="1"/>
</dbReference>
<dbReference type="CDD" id="cd05466">
    <property type="entry name" value="PBP2_LTTR_substrate"/>
    <property type="match status" value="1"/>
</dbReference>
<evidence type="ECO:0000313" key="6">
    <source>
        <dbReference type="EMBL" id="GAN77510.1"/>
    </source>
</evidence>
<dbReference type="EMBL" id="BANB01000351">
    <property type="protein sequence ID" value="GAN77510.1"/>
    <property type="molecule type" value="Genomic_DNA"/>
</dbReference>
<dbReference type="AlphaFoldDB" id="A0A0D6P6W7"/>
<accession>A0A0D6P6W7</accession>
<comment type="caution">
    <text evidence="6">The sequence shown here is derived from an EMBL/GenBank/DDBJ whole genome shotgun (WGS) entry which is preliminary data.</text>
</comment>
<sequence length="302" mass="33276">MIDKLEYLLALAQAQHFGRAAEACGITQPTLSAGLKQLEEQFGVLLVNRGSRFQGFTPEGARVLEWARRVVGDVRAMRDEVRALKQGLAGHLRIAAVPTALPIVAALTTPYRALYPDVSFTIWSRTSLQVLDLLENLEADAGLTYLDNEPVGRVRAVPLYRERYCLIVATDHVMADRPSVTWAEVGTVPLCLLTPDNQNRRIIDRYLRHANVQPNATLESNSMIVLLTHVQTKRWATVLPAAMGDALGREHGLRLVPVTGEEPPTIGLVYPKREPLPPQTAALVAEARKLAAAWNDVPHEPA</sequence>
<dbReference type="Pfam" id="PF00126">
    <property type="entry name" value="HTH_1"/>
    <property type="match status" value="1"/>
</dbReference>
<name>A0A0D6P6W7_9PROT</name>
<comment type="similarity">
    <text evidence="1">Belongs to the LysR transcriptional regulatory family.</text>
</comment>
<dbReference type="Pfam" id="PF03466">
    <property type="entry name" value="LysR_substrate"/>
    <property type="match status" value="1"/>
</dbReference>
<dbReference type="GO" id="GO:0003677">
    <property type="term" value="F:DNA binding"/>
    <property type="evidence" value="ECO:0007669"/>
    <property type="project" value="UniProtKB-KW"/>
</dbReference>
<dbReference type="InterPro" id="IPR036388">
    <property type="entry name" value="WH-like_DNA-bd_sf"/>
</dbReference>
<dbReference type="SUPFAM" id="SSF53850">
    <property type="entry name" value="Periplasmic binding protein-like II"/>
    <property type="match status" value="1"/>
</dbReference>
<dbReference type="GO" id="GO:0003700">
    <property type="term" value="F:DNA-binding transcription factor activity"/>
    <property type="evidence" value="ECO:0007669"/>
    <property type="project" value="InterPro"/>
</dbReference>
<dbReference type="InterPro" id="IPR050950">
    <property type="entry name" value="HTH-type_LysR_regulators"/>
</dbReference>
<organism evidence="6 7">
    <name type="scientific">Acidisphaera rubrifaciens HS-AP3</name>
    <dbReference type="NCBI Taxonomy" id="1231350"/>
    <lineage>
        <taxon>Bacteria</taxon>
        <taxon>Pseudomonadati</taxon>
        <taxon>Pseudomonadota</taxon>
        <taxon>Alphaproteobacteria</taxon>
        <taxon>Acetobacterales</taxon>
        <taxon>Acetobacteraceae</taxon>
        <taxon>Acidisphaera</taxon>
    </lineage>
</organism>
<dbReference type="PRINTS" id="PR00039">
    <property type="entry name" value="HTHLYSR"/>
</dbReference>
<keyword evidence="3" id="KW-0238">DNA-binding</keyword>
<protein>
    <submittedName>
        <fullName evidence="6">Transcriptional regulator LysR</fullName>
    </submittedName>
</protein>
<dbReference type="SUPFAM" id="SSF46785">
    <property type="entry name" value="Winged helix' DNA-binding domain"/>
    <property type="match status" value="1"/>
</dbReference>
<reference evidence="6 7" key="1">
    <citation type="submission" date="2012-11" db="EMBL/GenBank/DDBJ databases">
        <title>Whole genome sequence of Acidisphaera rubrifaciens HS-AP3.</title>
        <authorList>
            <person name="Azuma Y."/>
            <person name="Higashiura N."/>
            <person name="Hirakawa H."/>
            <person name="Matsushita K."/>
        </authorList>
    </citation>
    <scope>NUCLEOTIDE SEQUENCE [LARGE SCALE GENOMIC DNA]</scope>
    <source>
        <strain evidence="6 7">HS-AP3</strain>
    </source>
</reference>
<keyword evidence="4" id="KW-0804">Transcription</keyword>
<dbReference type="PANTHER" id="PTHR30419:SF31">
    <property type="entry name" value="BLR3139 PROTEIN"/>
    <property type="match status" value="1"/>
</dbReference>
<dbReference type="InterPro" id="IPR036390">
    <property type="entry name" value="WH_DNA-bd_sf"/>
</dbReference>
<evidence type="ECO:0000256" key="1">
    <source>
        <dbReference type="ARBA" id="ARBA00009437"/>
    </source>
</evidence>
<dbReference type="RefSeq" id="WP_048861628.1">
    <property type="nucleotide sequence ID" value="NZ_BANB01000351.1"/>
</dbReference>
<feature type="domain" description="HTH lysR-type" evidence="5">
    <location>
        <begin position="1"/>
        <end position="57"/>
    </location>
</feature>
<dbReference type="Gene3D" id="3.40.190.290">
    <property type="match status" value="1"/>
</dbReference>
<gene>
    <name evidence="6" type="ORF">Asru_0351_05</name>
</gene>